<comment type="subcellular location">
    <subcellularLocation>
        <location evidence="1">Membrane</location>
        <topology evidence="1">Multi-pass membrane protein</topology>
    </subcellularLocation>
</comment>
<sequence length="224" mass="25113">MPPPNSVPIIPEFLYNINHPDAPLDGPVRTTTTPAPTPNPCEQYLKAHGIDFLDVATTEADNMTTIDPEIILREERHHDLVQETSQVGIMFASKAFVQLLANPFVGPLTHKIGYSVPMFAGFIIMFLSTIMEEGKVWVSNQLNLSTRSAQSLFVNSRNRQLHSKSQSWMKLKGDKYATGKLSKERTSVFVPIGIDQKLKHGKSTEISDYSRSPIRRRMEAKSGF</sequence>
<dbReference type="GO" id="GO:0016020">
    <property type="term" value="C:membrane"/>
    <property type="evidence" value="ECO:0007669"/>
    <property type="project" value="UniProtKB-SubCell"/>
</dbReference>
<gene>
    <name evidence="6" type="ORF">HHI36_012765</name>
</gene>
<reference evidence="6 7" key="1">
    <citation type="journal article" date="2021" name="BMC Biol.">
        <title>Horizontally acquired antibacterial genes associated with adaptive radiation of ladybird beetles.</title>
        <authorList>
            <person name="Li H.S."/>
            <person name="Tang X.F."/>
            <person name="Huang Y.H."/>
            <person name="Xu Z.Y."/>
            <person name="Chen M.L."/>
            <person name="Du X.Y."/>
            <person name="Qiu B.Y."/>
            <person name="Chen P.T."/>
            <person name="Zhang W."/>
            <person name="Slipinski A."/>
            <person name="Escalona H.E."/>
            <person name="Waterhouse R.M."/>
            <person name="Zwick A."/>
            <person name="Pang H."/>
        </authorList>
    </citation>
    <scope>NUCLEOTIDE SEQUENCE [LARGE SCALE GENOMIC DNA]</scope>
    <source>
        <strain evidence="6">SYSU2018</strain>
    </source>
</reference>
<dbReference type="InterPro" id="IPR036259">
    <property type="entry name" value="MFS_trans_sf"/>
</dbReference>
<dbReference type="Proteomes" id="UP001516400">
    <property type="component" value="Unassembled WGS sequence"/>
</dbReference>
<keyword evidence="4" id="KW-1133">Transmembrane helix</keyword>
<dbReference type="PANTHER" id="PTHR23506:SF23">
    <property type="entry name" value="GH10249P"/>
    <property type="match status" value="1"/>
</dbReference>
<proteinExistence type="predicted"/>
<name>A0ABD2NFD5_9CUCU</name>
<evidence type="ECO:0000313" key="7">
    <source>
        <dbReference type="Proteomes" id="UP001516400"/>
    </source>
</evidence>
<evidence type="ECO:0000256" key="3">
    <source>
        <dbReference type="ARBA" id="ARBA00022692"/>
    </source>
</evidence>
<evidence type="ECO:0000256" key="5">
    <source>
        <dbReference type="ARBA" id="ARBA00023136"/>
    </source>
</evidence>
<keyword evidence="5" id="KW-0472">Membrane</keyword>
<evidence type="ECO:0000313" key="6">
    <source>
        <dbReference type="EMBL" id="KAL3277417.1"/>
    </source>
</evidence>
<dbReference type="EMBL" id="JABFTP020000103">
    <property type="protein sequence ID" value="KAL3277417.1"/>
    <property type="molecule type" value="Genomic_DNA"/>
</dbReference>
<dbReference type="InterPro" id="IPR050930">
    <property type="entry name" value="MFS_Vesicular_Transporter"/>
</dbReference>
<keyword evidence="3" id="KW-0812">Transmembrane</keyword>
<keyword evidence="2" id="KW-0813">Transport</keyword>
<dbReference type="AlphaFoldDB" id="A0ABD2NFD5"/>
<evidence type="ECO:0000256" key="1">
    <source>
        <dbReference type="ARBA" id="ARBA00004141"/>
    </source>
</evidence>
<evidence type="ECO:0000256" key="4">
    <source>
        <dbReference type="ARBA" id="ARBA00022989"/>
    </source>
</evidence>
<dbReference type="SUPFAM" id="SSF103473">
    <property type="entry name" value="MFS general substrate transporter"/>
    <property type="match status" value="1"/>
</dbReference>
<protein>
    <submittedName>
        <fullName evidence="6">Uncharacterized protein</fullName>
    </submittedName>
</protein>
<dbReference type="PANTHER" id="PTHR23506">
    <property type="entry name" value="GH10249P"/>
    <property type="match status" value="1"/>
</dbReference>
<comment type="caution">
    <text evidence="6">The sequence shown here is derived from an EMBL/GenBank/DDBJ whole genome shotgun (WGS) entry which is preliminary data.</text>
</comment>
<organism evidence="6 7">
    <name type="scientific">Cryptolaemus montrouzieri</name>
    <dbReference type="NCBI Taxonomy" id="559131"/>
    <lineage>
        <taxon>Eukaryota</taxon>
        <taxon>Metazoa</taxon>
        <taxon>Ecdysozoa</taxon>
        <taxon>Arthropoda</taxon>
        <taxon>Hexapoda</taxon>
        <taxon>Insecta</taxon>
        <taxon>Pterygota</taxon>
        <taxon>Neoptera</taxon>
        <taxon>Endopterygota</taxon>
        <taxon>Coleoptera</taxon>
        <taxon>Polyphaga</taxon>
        <taxon>Cucujiformia</taxon>
        <taxon>Coccinelloidea</taxon>
        <taxon>Coccinellidae</taxon>
        <taxon>Scymninae</taxon>
        <taxon>Scymnini</taxon>
        <taxon>Cryptolaemus</taxon>
    </lineage>
</organism>
<keyword evidence="7" id="KW-1185">Reference proteome</keyword>
<accession>A0ABD2NFD5</accession>
<evidence type="ECO:0000256" key="2">
    <source>
        <dbReference type="ARBA" id="ARBA00022448"/>
    </source>
</evidence>